<feature type="compositionally biased region" description="Basic and acidic residues" evidence="1">
    <location>
        <begin position="15"/>
        <end position="27"/>
    </location>
</feature>
<keyword evidence="3" id="KW-1185">Reference proteome</keyword>
<comment type="caution">
    <text evidence="2">The sequence shown here is derived from an EMBL/GenBank/DDBJ whole genome shotgun (WGS) entry which is preliminary data.</text>
</comment>
<gene>
    <name evidence="2" type="ORF">QQF64_029765</name>
</gene>
<evidence type="ECO:0000313" key="3">
    <source>
        <dbReference type="Proteomes" id="UP001558613"/>
    </source>
</evidence>
<sequence>MGLWSKHIPRLTESGPEHSVKPFDAFDTKTPQPSPALQANFTSAQPDKEEGGHADTFLVYHCTLQARSYGLASLTLIPCGKGSI</sequence>
<proteinExistence type="predicted"/>
<protein>
    <submittedName>
        <fullName evidence="2">Uncharacterized protein</fullName>
    </submittedName>
</protein>
<feature type="region of interest" description="Disordered" evidence="1">
    <location>
        <begin position="1"/>
        <end position="49"/>
    </location>
</feature>
<accession>A0ABR3N1J2</accession>
<evidence type="ECO:0000256" key="1">
    <source>
        <dbReference type="SAM" id="MobiDB-lite"/>
    </source>
</evidence>
<evidence type="ECO:0000313" key="2">
    <source>
        <dbReference type="EMBL" id="KAL1270749.1"/>
    </source>
</evidence>
<reference evidence="2 3" key="1">
    <citation type="submission" date="2023-09" db="EMBL/GenBank/DDBJ databases">
        <authorList>
            <person name="Wang M."/>
        </authorList>
    </citation>
    <scope>NUCLEOTIDE SEQUENCE [LARGE SCALE GENOMIC DNA]</scope>
    <source>
        <strain evidence="2">GT-2023</strain>
        <tissue evidence="2">Liver</tissue>
    </source>
</reference>
<dbReference type="Proteomes" id="UP001558613">
    <property type="component" value="Unassembled WGS sequence"/>
</dbReference>
<feature type="compositionally biased region" description="Polar residues" evidence="1">
    <location>
        <begin position="29"/>
        <end position="45"/>
    </location>
</feature>
<name>A0ABR3N1J2_9TELE</name>
<dbReference type="EMBL" id="JAYMGO010000007">
    <property type="protein sequence ID" value="KAL1270749.1"/>
    <property type="molecule type" value="Genomic_DNA"/>
</dbReference>
<organism evidence="2 3">
    <name type="scientific">Cirrhinus molitorella</name>
    <name type="common">mud carp</name>
    <dbReference type="NCBI Taxonomy" id="172907"/>
    <lineage>
        <taxon>Eukaryota</taxon>
        <taxon>Metazoa</taxon>
        <taxon>Chordata</taxon>
        <taxon>Craniata</taxon>
        <taxon>Vertebrata</taxon>
        <taxon>Euteleostomi</taxon>
        <taxon>Actinopterygii</taxon>
        <taxon>Neopterygii</taxon>
        <taxon>Teleostei</taxon>
        <taxon>Ostariophysi</taxon>
        <taxon>Cypriniformes</taxon>
        <taxon>Cyprinidae</taxon>
        <taxon>Labeoninae</taxon>
        <taxon>Labeonini</taxon>
        <taxon>Cirrhinus</taxon>
    </lineage>
</organism>